<dbReference type="InterPro" id="IPR043502">
    <property type="entry name" value="DNA/RNA_pol_sf"/>
</dbReference>
<evidence type="ECO:0000256" key="1">
    <source>
        <dbReference type="ARBA" id="ARBA00012494"/>
    </source>
</evidence>
<feature type="domain" description="RdRp catalytic" evidence="4">
    <location>
        <begin position="78"/>
        <end position="201"/>
    </location>
</feature>
<name>U6MSS9_9EIME</name>
<protein>
    <recommendedName>
        <fullName evidence="1">RNA-directed RNA polymerase</fullName>
        <ecNumber evidence="1">2.7.7.48</ecNumber>
    </recommendedName>
</protein>
<dbReference type="EC" id="2.7.7.48" evidence="1"/>
<evidence type="ECO:0000259" key="5">
    <source>
        <dbReference type="PROSITE" id="PS50522"/>
    </source>
</evidence>
<evidence type="ECO:0000256" key="2">
    <source>
        <dbReference type="ARBA" id="ARBA00022741"/>
    </source>
</evidence>
<dbReference type="Pfam" id="PF00680">
    <property type="entry name" value="RdRP_1"/>
    <property type="match status" value="1"/>
</dbReference>
<evidence type="ECO:0000313" key="7">
    <source>
        <dbReference type="Proteomes" id="UP000030754"/>
    </source>
</evidence>
<dbReference type="SUPFAM" id="SSF56672">
    <property type="entry name" value="DNA/RNA polymerases"/>
    <property type="match status" value="1"/>
</dbReference>
<reference evidence="6" key="2">
    <citation type="submission" date="2013-10" db="EMBL/GenBank/DDBJ databases">
        <authorList>
            <person name="Aslett M."/>
        </authorList>
    </citation>
    <scope>NUCLEOTIDE SEQUENCE [LARGE SCALE GENOMIC DNA]</scope>
    <source>
        <strain evidence="6">Houghton</strain>
    </source>
</reference>
<dbReference type="Gene3D" id="3.30.70.270">
    <property type="match status" value="1"/>
</dbReference>
<evidence type="ECO:0000313" key="6">
    <source>
        <dbReference type="EMBL" id="CDJ67272.1"/>
    </source>
</evidence>
<sequence>MVKLSEVPEKMAQGKALTRAVSVGEPSEHYLFYPLYNPLFRRITQLVSASNVNAVIQIGVRKNSRDWPRLWERFSQYDYILTTDWSGFDTSISPELLRLAWDILVKAVDLHREEDRILIANLTNLYEMNFVGGIMHHAGYTLAKEGGIPSGSILTSIVGSVVNYIVLKALLSDLPNIKAFEISVYGDDAIVGLNTEDDLVNPKIKRAFLHRLAM</sequence>
<dbReference type="RefSeq" id="XP_013435739.1">
    <property type="nucleotide sequence ID" value="XM_013580285.1"/>
</dbReference>
<evidence type="ECO:0000256" key="3">
    <source>
        <dbReference type="ARBA" id="ARBA00022953"/>
    </source>
</evidence>
<feature type="domain" description="RdRp catalytic" evidence="5">
    <location>
        <begin position="69"/>
        <end position="214"/>
    </location>
</feature>
<dbReference type="OrthoDB" id="7397611at2759"/>
<dbReference type="Proteomes" id="UP000030754">
    <property type="component" value="Unassembled WGS sequence"/>
</dbReference>
<dbReference type="EMBL" id="HG724253">
    <property type="protein sequence ID" value="CDJ67272.1"/>
    <property type="molecule type" value="Genomic_DNA"/>
</dbReference>
<dbReference type="InterPro" id="IPR043128">
    <property type="entry name" value="Rev_trsase/Diguanyl_cyclase"/>
</dbReference>
<keyword evidence="7" id="KW-1185">Reference proteome</keyword>
<reference evidence="6" key="1">
    <citation type="submission" date="2013-10" db="EMBL/GenBank/DDBJ databases">
        <title>Genomic analysis of the causative agents of coccidiosis in chickens.</title>
        <authorList>
            <person name="Reid A.J."/>
            <person name="Blake D."/>
            <person name="Billington K."/>
            <person name="Browne H."/>
            <person name="Dunn M."/>
            <person name="Hung S."/>
            <person name="Kawahara F."/>
            <person name="Miranda-Saavedra D."/>
            <person name="Mourier T."/>
            <person name="Nagra H."/>
            <person name="Otto T.D."/>
            <person name="Rawlings N."/>
            <person name="Sanchez A."/>
            <person name="Sanders M."/>
            <person name="Subramaniam C."/>
            <person name="Tay Y."/>
            <person name="Dear P."/>
            <person name="Doerig C."/>
            <person name="Gruber A."/>
            <person name="Parkinson J."/>
            <person name="Shirley M."/>
            <person name="Wan K.L."/>
            <person name="Berriman M."/>
            <person name="Tomley F."/>
            <person name="Pain A."/>
        </authorList>
    </citation>
    <scope>NUCLEOTIDE SEQUENCE [LARGE SCALE GENOMIC DNA]</scope>
    <source>
        <strain evidence="6">Houghton</strain>
    </source>
</reference>
<dbReference type="GO" id="GO:0006351">
    <property type="term" value="P:DNA-templated transcription"/>
    <property type="evidence" value="ECO:0007669"/>
    <property type="project" value="InterPro"/>
</dbReference>
<organism evidence="6 7">
    <name type="scientific">Eimeria necatrix</name>
    <dbReference type="NCBI Taxonomy" id="51315"/>
    <lineage>
        <taxon>Eukaryota</taxon>
        <taxon>Sar</taxon>
        <taxon>Alveolata</taxon>
        <taxon>Apicomplexa</taxon>
        <taxon>Conoidasida</taxon>
        <taxon>Coccidia</taxon>
        <taxon>Eucoccidiorida</taxon>
        <taxon>Eimeriorina</taxon>
        <taxon>Eimeriidae</taxon>
        <taxon>Eimeria</taxon>
    </lineage>
</organism>
<accession>U6MSS9</accession>
<dbReference type="InterPro" id="IPR001205">
    <property type="entry name" value="RNA-dir_pol_C"/>
</dbReference>
<keyword evidence="3" id="KW-0693">Viral RNA replication</keyword>
<evidence type="ECO:0000259" key="4">
    <source>
        <dbReference type="PROSITE" id="PS50507"/>
    </source>
</evidence>
<dbReference type="GO" id="GO:0039694">
    <property type="term" value="P:viral RNA genome replication"/>
    <property type="evidence" value="ECO:0007669"/>
    <property type="project" value="InterPro"/>
</dbReference>
<dbReference type="AlphaFoldDB" id="U6MSS9"/>
<dbReference type="PROSITE" id="PS50522">
    <property type="entry name" value="RDRP_PHAGE"/>
    <property type="match status" value="1"/>
</dbReference>
<dbReference type="InterPro" id="IPR007094">
    <property type="entry name" value="RNA-dir_pol_PSvirus"/>
</dbReference>
<dbReference type="InterPro" id="IPR007096">
    <property type="entry name" value="RNA-dir_Rpol_cat_phage"/>
</dbReference>
<dbReference type="GO" id="GO:0003968">
    <property type="term" value="F:RNA-directed RNA polymerase activity"/>
    <property type="evidence" value="ECO:0007669"/>
    <property type="project" value="UniProtKB-EC"/>
</dbReference>
<keyword evidence="2" id="KW-0547">Nucleotide-binding</keyword>
<dbReference type="GO" id="GO:0003723">
    <property type="term" value="F:RNA binding"/>
    <property type="evidence" value="ECO:0007669"/>
    <property type="project" value="InterPro"/>
</dbReference>
<dbReference type="GO" id="GO:0000166">
    <property type="term" value="F:nucleotide binding"/>
    <property type="evidence" value="ECO:0007669"/>
    <property type="project" value="UniProtKB-KW"/>
</dbReference>
<proteinExistence type="predicted"/>
<gene>
    <name evidence="6" type="ORF">ENH_00033460</name>
</gene>
<dbReference type="PROSITE" id="PS50507">
    <property type="entry name" value="RDRP_SSRNA_POS"/>
    <property type="match status" value="1"/>
</dbReference>
<dbReference type="VEuPathDB" id="ToxoDB:ENH_00033460"/>
<dbReference type="GeneID" id="25473510"/>